<evidence type="ECO:0000313" key="6">
    <source>
        <dbReference type="Proteomes" id="UP001303046"/>
    </source>
</evidence>
<feature type="region of interest" description="Disordered" evidence="3">
    <location>
        <begin position="169"/>
        <end position="267"/>
    </location>
</feature>
<comment type="caution">
    <text evidence="5">The sequence shown here is derived from an EMBL/GenBank/DDBJ whole genome shotgun (WGS) entry which is preliminary data.</text>
</comment>
<name>A0ABR1DHN2_NECAM</name>
<dbReference type="Pfam" id="PF00385">
    <property type="entry name" value="Chromo"/>
    <property type="match status" value="1"/>
</dbReference>
<evidence type="ECO:0000256" key="3">
    <source>
        <dbReference type="SAM" id="MobiDB-lite"/>
    </source>
</evidence>
<organism evidence="5 6">
    <name type="scientific">Necator americanus</name>
    <name type="common">Human hookworm</name>
    <dbReference type="NCBI Taxonomy" id="51031"/>
    <lineage>
        <taxon>Eukaryota</taxon>
        <taxon>Metazoa</taxon>
        <taxon>Ecdysozoa</taxon>
        <taxon>Nematoda</taxon>
        <taxon>Chromadorea</taxon>
        <taxon>Rhabditida</taxon>
        <taxon>Rhabditina</taxon>
        <taxon>Rhabditomorpha</taxon>
        <taxon>Strongyloidea</taxon>
        <taxon>Ancylostomatidae</taxon>
        <taxon>Bunostominae</taxon>
        <taxon>Necator</taxon>
    </lineage>
</organism>
<comment type="subcellular location">
    <subcellularLocation>
        <location evidence="1">Nucleus</location>
    </subcellularLocation>
</comment>
<dbReference type="EMBL" id="JAVFWL010000004">
    <property type="protein sequence ID" value="KAK6749972.1"/>
    <property type="molecule type" value="Genomic_DNA"/>
</dbReference>
<dbReference type="PANTHER" id="PTHR22812">
    <property type="entry name" value="CHROMOBOX PROTEIN"/>
    <property type="match status" value="1"/>
</dbReference>
<dbReference type="SMART" id="SM00298">
    <property type="entry name" value="CHROMO"/>
    <property type="match status" value="1"/>
</dbReference>
<accession>A0ABR1DHN2</accession>
<feature type="compositionally biased region" description="Low complexity" evidence="3">
    <location>
        <begin position="183"/>
        <end position="214"/>
    </location>
</feature>
<evidence type="ECO:0000256" key="2">
    <source>
        <dbReference type="ARBA" id="ARBA00023242"/>
    </source>
</evidence>
<dbReference type="SUPFAM" id="SSF54160">
    <property type="entry name" value="Chromo domain-like"/>
    <property type="match status" value="1"/>
</dbReference>
<reference evidence="5 6" key="1">
    <citation type="submission" date="2023-08" db="EMBL/GenBank/DDBJ databases">
        <title>A Necator americanus chromosomal reference genome.</title>
        <authorList>
            <person name="Ilik V."/>
            <person name="Petrzelkova K.J."/>
            <person name="Pardy F."/>
            <person name="Fuh T."/>
            <person name="Niatou-Singa F.S."/>
            <person name="Gouil Q."/>
            <person name="Baker L."/>
            <person name="Ritchie M.E."/>
            <person name="Jex A.R."/>
            <person name="Gazzola D."/>
            <person name="Li H."/>
            <person name="Toshio Fujiwara R."/>
            <person name="Zhan B."/>
            <person name="Aroian R.V."/>
            <person name="Pafco B."/>
            <person name="Schwarz E.M."/>
        </authorList>
    </citation>
    <scope>NUCLEOTIDE SEQUENCE [LARGE SCALE GENOMIC DNA]</scope>
    <source>
        <strain evidence="5 6">Aroian</strain>
        <tissue evidence="5">Whole animal</tissue>
    </source>
</reference>
<dbReference type="PROSITE" id="PS50013">
    <property type="entry name" value="CHROMO_2"/>
    <property type="match status" value="1"/>
</dbReference>
<dbReference type="Gene3D" id="2.40.50.40">
    <property type="match status" value="1"/>
</dbReference>
<evidence type="ECO:0000259" key="4">
    <source>
        <dbReference type="PROSITE" id="PS50013"/>
    </source>
</evidence>
<dbReference type="InterPro" id="IPR023780">
    <property type="entry name" value="Chromo_domain"/>
</dbReference>
<dbReference type="CDD" id="cd00024">
    <property type="entry name" value="CD_CSD"/>
    <property type="match status" value="1"/>
</dbReference>
<sequence length="375" mass="41891">MEHLRPSHVCSAEKLRTSSTEHLVLRIVAQDSVKFIMMRKSNGYVNTTDSGGEGGTYAVEKILKTRQRKGRREYLIKWDGWPLDEATWEAESDCDCEEAIREFYKSVTIKKEDKQKRTDASNRGASISSRELRGARRATLDEIKGVVPEKKRRTACKEQEIKIENSEILFKKHSTAQPKEEPSSTVTTPTKRKSTATSKTTTSAKAKSQGKSTTGAKSDLKKSPPAHNITKPSTRRSDKAKNARSLGLSNSFLRSEPSNARAESYDSDDGSACVRFLKLKKKKVTADVRPGADSPSLSDDRVYKVEQGQEIESIVGVNRDGSHILYVVLYKGTAPKHQRMEFVPSRVLRSHAMECFVDFLEQLVIKSTASTESSL</sequence>
<gene>
    <name evidence="5" type="primary">Necator_chrIV.g15446</name>
    <name evidence="5" type="ORF">RB195_002151</name>
</gene>
<proteinExistence type="predicted"/>
<keyword evidence="2" id="KW-0539">Nucleus</keyword>
<dbReference type="Proteomes" id="UP001303046">
    <property type="component" value="Unassembled WGS sequence"/>
</dbReference>
<evidence type="ECO:0000256" key="1">
    <source>
        <dbReference type="ARBA" id="ARBA00004123"/>
    </source>
</evidence>
<evidence type="ECO:0000313" key="5">
    <source>
        <dbReference type="EMBL" id="KAK6749972.1"/>
    </source>
</evidence>
<dbReference type="InterPro" id="IPR051219">
    <property type="entry name" value="Heterochromatin_chromo-domain"/>
</dbReference>
<dbReference type="InterPro" id="IPR000953">
    <property type="entry name" value="Chromo/chromo_shadow_dom"/>
</dbReference>
<feature type="domain" description="Chromo" evidence="4">
    <location>
        <begin position="57"/>
        <end position="115"/>
    </location>
</feature>
<feature type="compositionally biased region" description="Polar residues" evidence="3">
    <location>
        <begin position="247"/>
        <end position="258"/>
    </location>
</feature>
<feature type="region of interest" description="Disordered" evidence="3">
    <location>
        <begin position="112"/>
        <end position="133"/>
    </location>
</feature>
<keyword evidence="6" id="KW-1185">Reference proteome</keyword>
<protein>
    <recommendedName>
        <fullName evidence="4">Chromo domain-containing protein</fullName>
    </recommendedName>
</protein>
<dbReference type="InterPro" id="IPR016197">
    <property type="entry name" value="Chromo-like_dom_sf"/>
</dbReference>